<evidence type="ECO:0000256" key="3">
    <source>
        <dbReference type="ARBA" id="ARBA00022679"/>
    </source>
</evidence>
<dbReference type="PANTHER" id="PTHR15710">
    <property type="entry name" value="E3 UBIQUITIN-PROTEIN LIGASE PRAJA"/>
    <property type="match status" value="1"/>
</dbReference>
<keyword evidence="7" id="KW-0862">Zinc</keyword>
<dbReference type="Proteomes" id="UP000251960">
    <property type="component" value="Chromosome 1"/>
</dbReference>
<reference evidence="11" key="1">
    <citation type="journal article" date="2018" name="Nat. Genet.">
        <title>Extensive intraspecific gene order and gene structural variations between Mo17 and other maize genomes.</title>
        <authorList>
            <person name="Sun S."/>
            <person name="Zhou Y."/>
            <person name="Chen J."/>
            <person name="Shi J."/>
            <person name="Zhao H."/>
            <person name="Zhao H."/>
            <person name="Song W."/>
            <person name="Zhang M."/>
            <person name="Cui Y."/>
            <person name="Dong X."/>
            <person name="Liu H."/>
            <person name="Ma X."/>
            <person name="Jiao Y."/>
            <person name="Wang B."/>
            <person name="Wei X."/>
            <person name="Stein J.C."/>
            <person name="Glaubitz J.C."/>
            <person name="Lu F."/>
            <person name="Yu G."/>
            <person name="Liang C."/>
            <person name="Fengler K."/>
            <person name="Li B."/>
            <person name="Rafalski A."/>
            <person name="Schnable P.S."/>
            <person name="Ware D.H."/>
            <person name="Buckler E.S."/>
            <person name="Lai J."/>
        </authorList>
    </citation>
    <scope>NUCLEOTIDE SEQUENCE [LARGE SCALE GENOMIC DNA]</scope>
    <source>
        <tissue evidence="11">Seedling</tissue>
    </source>
</reference>
<keyword evidence="3" id="KW-0808">Transferase</keyword>
<keyword evidence="4" id="KW-0479">Metal-binding</keyword>
<feature type="region of interest" description="Disordered" evidence="9">
    <location>
        <begin position="1"/>
        <end position="78"/>
    </location>
</feature>
<sequence>MGLRLRTSGVLLLPQQIPTPSPPNQSRGKSRGREGDDPEEHRTRRRSPPSQNPARGSVPTMSSPAPSPPAGAPSEPLLLPLPPPEFYCYQCEATVSLPEPAAPSSARLLCPLCHSDFIEENPSTPSPPPPPPPPPPPLFLSDSSSSSLSDDPDDDFDLVMDPDVVRAYLSRFAHRHHLQQIGHGPGPHGRGEPPATAASIAALPTVEVAEPTAVCAICKDDLPLASEARKLPCAHLYHSFCIVTWLGMHNSCPVCRFRIPPADDPDQAAPSQQDPPPTRITIRFSTTTRRRVRIGSDAPLASHISASPTQLAQAITGDGAGGPANSGETVSSEWPPHPESDTVMSEAREGGGFFD</sequence>
<dbReference type="PRINTS" id="PR01217">
    <property type="entry name" value="PRICHEXTENSN"/>
</dbReference>
<dbReference type="Pfam" id="PF13639">
    <property type="entry name" value="zf-RING_2"/>
    <property type="match status" value="1"/>
</dbReference>
<dbReference type="GO" id="GO:0061630">
    <property type="term" value="F:ubiquitin protein ligase activity"/>
    <property type="evidence" value="ECO:0007669"/>
    <property type="project" value="UniProtKB-EC"/>
</dbReference>
<gene>
    <name evidence="11" type="primary">RHC1A_4</name>
    <name evidence="11" type="ORF">Zm00014a_010174</name>
</gene>
<feature type="region of interest" description="Disordered" evidence="9">
    <location>
        <begin position="120"/>
        <end position="157"/>
    </location>
</feature>
<dbReference type="SMART" id="SM00184">
    <property type="entry name" value="RING"/>
    <property type="match status" value="1"/>
</dbReference>
<evidence type="ECO:0000256" key="8">
    <source>
        <dbReference type="PROSITE-ProRule" id="PRU00175"/>
    </source>
</evidence>
<dbReference type="InterPro" id="IPR039525">
    <property type="entry name" value="RNF126-like_zinc-ribbon"/>
</dbReference>
<dbReference type="OrthoDB" id="8062037at2759"/>
<dbReference type="Pfam" id="PF14369">
    <property type="entry name" value="Zn_ribbon_19"/>
    <property type="match status" value="1"/>
</dbReference>
<comment type="caution">
    <text evidence="11">The sequence shown here is derived from an EMBL/GenBank/DDBJ whole genome shotgun (WGS) entry which is preliminary data.</text>
</comment>
<accession>A0A317Y907</accession>
<keyword evidence="5 8" id="KW-0863">Zinc-finger</keyword>
<dbReference type="GO" id="GO:0008270">
    <property type="term" value="F:zinc ion binding"/>
    <property type="evidence" value="ECO:0007669"/>
    <property type="project" value="UniProtKB-KW"/>
</dbReference>
<evidence type="ECO:0000256" key="4">
    <source>
        <dbReference type="ARBA" id="ARBA00022723"/>
    </source>
</evidence>
<evidence type="ECO:0000313" key="11">
    <source>
        <dbReference type="EMBL" id="PWZ54194.1"/>
    </source>
</evidence>
<evidence type="ECO:0000256" key="5">
    <source>
        <dbReference type="ARBA" id="ARBA00022771"/>
    </source>
</evidence>
<feature type="domain" description="RING-type" evidence="10">
    <location>
        <begin position="215"/>
        <end position="256"/>
    </location>
</feature>
<dbReference type="SMR" id="A0A317Y907"/>
<evidence type="ECO:0000256" key="1">
    <source>
        <dbReference type="ARBA" id="ARBA00000900"/>
    </source>
</evidence>
<dbReference type="AlphaFoldDB" id="A0A317Y907"/>
<evidence type="ECO:0000256" key="7">
    <source>
        <dbReference type="ARBA" id="ARBA00022833"/>
    </source>
</evidence>
<dbReference type="PANTHER" id="PTHR15710:SF190">
    <property type="entry name" value="RING-TYPE DOMAIN-CONTAINING PROTEIN"/>
    <property type="match status" value="1"/>
</dbReference>
<feature type="region of interest" description="Disordered" evidence="9">
    <location>
        <begin position="314"/>
        <end position="355"/>
    </location>
</feature>
<keyword evidence="6" id="KW-0833">Ubl conjugation pathway</keyword>
<dbReference type="KEGG" id="zma:103643126"/>
<dbReference type="InterPro" id="IPR001841">
    <property type="entry name" value="Znf_RING"/>
</dbReference>
<protein>
    <recommendedName>
        <fullName evidence="2">RING-type E3 ubiquitin transferase</fullName>
        <ecNumber evidence="2">2.3.2.27</ecNumber>
    </recommendedName>
</protein>
<dbReference type="InterPro" id="IPR013083">
    <property type="entry name" value="Znf_RING/FYVE/PHD"/>
</dbReference>
<evidence type="ECO:0000259" key="10">
    <source>
        <dbReference type="PROSITE" id="PS50089"/>
    </source>
</evidence>
<dbReference type="EC" id="2.3.2.27" evidence="2"/>
<evidence type="ECO:0000256" key="2">
    <source>
        <dbReference type="ARBA" id="ARBA00012483"/>
    </source>
</evidence>
<name>A0A317Y907_MAIZE</name>
<dbReference type="SUPFAM" id="SSF57850">
    <property type="entry name" value="RING/U-box"/>
    <property type="match status" value="1"/>
</dbReference>
<dbReference type="Gene3D" id="3.30.40.10">
    <property type="entry name" value="Zinc/RING finger domain, C3HC4 (zinc finger)"/>
    <property type="match status" value="1"/>
</dbReference>
<dbReference type="PROSITE" id="PS50089">
    <property type="entry name" value="ZF_RING_2"/>
    <property type="match status" value="1"/>
</dbReference>
<feature type="compositionally biased region" description="Pro residues" evidence="9">
    <location>
        <begin position="124"/>
        <end position="138"/>
    </location>
</feature>
<dbReference type="EMBL" id="NCVQ01000001">
    <property type="protein sequence ID" value="PWZ54194.1"/>
    <property type="molecule type" value="Genomic_DNA"/>
</dbReference>
<evidence type="ECO:0000256" key="6">
    <source>
        <dbReference type="ARBA" id="ARBA00022786"/>
    </source>
</evidence>
<evidence type="ECO:0000256" key="9">
    <source>
        <dbReference type="SAM" id="MobiDB-lite"/>
    </source>
</evidence>
<proteinExistence type="predicted"/>
<feature type="compositionally biased region" description="Low complexity" evidence="9">
    <location>
        <begin position="139"/>
        <end position="149"/>
    </location>
</feature>
<comment type="catalytic activity">
    <reaction evidence="1">
        <text>S-ubiquitinyl-[E2 ubiquitin-conjugating enzyme]-L-cysteine + [acceptor protein]-L-lysine = [E2 ubiquitin-conjugating enzyme]-L-cysteine + N(6)-ubiquitinyl-[acceptor protein]-L-lysine.</text>
        <dbReference type="EC" id="2.3.2.27"/>
    </reaction>
</comment>
<feature type="compositionally biased region" description="Basic and acidic residues" evidence="9">
    <location>
        <begin position="31"/>
        <end position="42"/>
    </location>
</feature>
<organism evidence="11">
    <name type="scientific">Zea mays</name>
    <name type="common">Maize</name>
    <dbReference type="NCBI Taxonomy" id="4577"/>
    <lineage>
        <taxon>Eukaryota</taxon>
        <taxon>Viridiplantae</taxon>
        <taxon>Streptophyta</taxon>
        <taxon>Embryophyta</taxon>
        <taxon>Tracheophyta</taxon>
        <taxon>Spermatophyta</taxon>
        <taxon>Magnoliopsida</taxon>
        <taxon>Liliopsida</taxon>
        <taxon>Poales</taxon>
        <taxon>Poaceae</taxon>
        <taxon>PACMAD clade</taxon>
        <taxon>Panicoideae</taxon>
        <taxon>Andropogonodae</taxon>
        <taxon>Andropogoneae</taxon>
        <taxon>Tripsacinae</taxon>
        <taxon>Zea</taxon>
    </lineage>
</organism>
<dbReference type="ExpressionAtlas" id="A0A317Y907">
    <property type="expression patterns" value="baseline and differential"/>
</dbReference>